<sequence length="176" mass="19014">MSSGRREAARVAGATPQASYCARRAARQTPRWRPAPVRWATRPCRPTLRSPPSAFILRRRAVEPGMRAPAGGRQAAGCRRRSERPKRQGPRGGRPRSPRLGLCAAGRRSSSGDGDGGGAGGRSDLVMGRRGGTSWRHAIRASLPTALPSTTPHREKRLSDETAPLLVRQRSTVAVR</sequence>
<feature type="compositionally biased region" description="Basic residues" evidence="1">
    <location>
        <begin position="78"/>
        <end position="97"/>
    </location>
</feature>
<dbReference type="EMBL" id="KZ819288">
    <property type="protein sequence ID" value="PWN99294.1"/>
    <property type="molecule type" value="Genomic_DNA"/>
</dbReference>
<protein>
    <submittedName>
        <fullName evidence="2">Uncharacterized protein</fullName>
    </submittedName>
</protein>
<proteinExistence type="predicted"/>
<evidence type="ECO:0000313" key="3">
    <source>
        <dbReference type="Proteomes" id="UP000245946"/>
    </source>
</evidence>
<dbReference type="GeneID" id="37267114"/>
<evidence type="ECO:0000313" key="2">
    <source>
        <dbReference type="EMBL" id="PWN99294.1"/>
    </source>
</evidence>
<organism evidence="2 3">
    <name type="scientific">Tilletiopsis washingtonensis</name>
    <dbReference type="NCBI Taxonomy" id="58919"/>
    <lineage>
        <taxon>Eukaryota</taxon>
        <taxon>Fungi</taxon>
        <taxon>Dikarya</taxon>
        <taxon>Basidiomycota</taxon>
        <taxon>Ustilaginomycotina</taxon>
        <taxon>Exobasidiomycetes</taxon>
        <taxon>Entylomatales</taxon>
        <taxon>Entylomatales incertae sedis</taxon>
        <taxon>Tilletiopsis</taxon>
    </lineage>
</organism>
<gene>
    <name evidence="2" type="ORF">FA09DRAFT_225445</name>
</gene>
<feature type="compositionally biased region" description="Low complexity" evidence="1">
    <location>
        <begin position="65"/>
        <end position="77"/>
    </location>
</feature>
<accession>A0A316ZE34</accession>
<evidence type="ECO:0000256" key="1">
    <source>
        <dbReference type="SAM" id="MobiDB-lite"/>
    </source>
</evidence>
<reference evidence="2 3" key="1">
    <citation type="journal article" date="2018" name="Mol. Biol. Evol.">
        <title>Broad Genomic Sampling Reveals a Smut Pathogenic Ancestry of the Fungal Clade Ustilaginomycotina.</title>
        <authorList>
            <person name="Kijpornyongpan T."/>
            <person name="Mondo S.J."/>
            <person name="Barry K."/>
            <person name="Sandor L."/>
            <person name="Lee J."/>
            <person name="Lipzen A."/>
            <person name="Pangilinan J."/>
            <person name="LaButti K."/>
            <person name="Hainaut M."/>
            <person name="Henrissat B."/>
            <person name="Grigoriev I.V."/>
            <person name="Spatafora J.W."/>
            <person name="Aime M.C."/>
        </authorList>
    </citation>
    <scope>NUCLEOTIDE SEQUENCE [LARGE SCALE GENOMIC DNA]</scope>
    <source>
        <strain evidence="2 3">MCA 4186</strain>
    </source>
</reference>
<keyword evidence="3" id="KW-1185">Reference proteome</keyword>
<dbReference type="Proteomes" id="UP000245946">
    <property type="component" value="Unassembled WGS sequence"/>
</dbReference>
<dbReference type="RefSeq" id="XP_025599573.1">
    <property type="nucleotide sequence ID" value="XM_025739568.1"/>
</dbReference>
<dbReference type="AlphaFoldDB" id="A0A316ZE34"/>
<name>A0A316ZE34_9BASI</name>
<feature type="region of interest" description="Disordered" evidence="1">
    <location>
        <begin position="1"/>
        <end position="164"/>
    </location>
</feature>
<feature type="compositionally biased region" description="Low complexity" evidence="1">
    <location>
        <begin position="98"/>
        <end position="112"/>
    </location>
</feature>